<feature type="transmembrane region" description="Helical" evidence="1">
    <location>
        <begin position="21"/>
        <end position="45"/>
    </location>
</feature>
<evidence type="ECO:0000313" key="3">
    <source>
        <dbReference type="Proteomes" id="UP000001887"/>
    </source>
</evidence>
<evidence type="ECO:0000256" key="1">
    <source>
        <dbReference type="SAM" id="Phobius"/>
    </source>
</evidence>
<protein>
    <submittedName>
        <fullName evidence="2">Uncharacterized protein</fullName>
    </submittedName>
</protein>
<keyword evidence="1" id="KW-1133">Transmembrane helix</keyword>
<dbReference type="AlphaFoldDB" id="D2R752"/>
<dbReference type="EMBL" id="CP001848">
    <property type="protein sequence ID" value="ADB19255.1"/>
    <property type="molecule type" value="Genomic_DNA"/>
</dbReference>
<dbReference type="KEGG" id="psl:Psta_4613"/>
<dbReference type="HOGENOM" id="CLU_2070908_0_0_0"/>
<reference evidence="2 3" key="1">
    <citation type="journal article" date="2009" name="Stand. Genomic Sci.">
        <title>Complete genome sequence of Pirellula staleyi type strain (ATCC 27377).</title>
        <authorList>
            <person name="Clum A."/>
            <person name="Tindall B.J."/>
            <person name="Sikorski J."/>
            <person name="Ivanova N."/>
            <person name="Mavrommatis K."/>
            <person name="Lucas S."/>
            <person name="Glavina del Rio T."/>
            <person name="Nolan M."/>
            <person name="Chen F."/>
            <person name="Tice H."/>
            <person name="Pitluck S."/>
            <person name="Cheng J.F."/>
            <person name="Chertkov O."/>
            <person name="Brettin T."/>
            <person name="Han C."/>
            <person name="Detter J.C."/>
            <person name="Kuske C."/>
            <person name="Bruce D."/>
            <person name="Goodwin L."/>
            <person name="Ovchinikova G."/>
            <person name="Pati A."/>
            <person name="Mikhailova N."/>
            <person name="Chen A."/>
            <person name="Palaniappan K."/>
            <person name="Land M."/>
            <person name="Hauser L."/>
            <person name="Chang Y.J."/>
            <person name="Jeffries C.D."/>
            <person name="Chain P."/>
            <person name="Rohde M."/>
            <person name="Goker M."/>
            <person name="Bristow J."/>
            <person name="Eisen J.A."/>
            <person name="Markowitz V."/>
            <person name="Hugenholtz P."/>
            <person name="Kyrpides N.C."/>
            <person name="Klenk H.P."/>
            <person name="Lapidus A."/>
        </authorList>
    </citation>
    <scope>NUCLEOTIDE SEQUENCE [LARGE SCALE GENOMIC DNA]</scope>
    <source>
        <strain evidence="3">ATCC 27377 / DSM 6068 / ICPB 4128</strain>
    </source>
</reference>
<keyword evidence="1" id="KW-0812">Transmembrane</keyword>
<keyword evidence="1" id="KW-0472">Membrane</keyword>
<organism evidence="2 3">
    <name type="scientific">Pirellula staleyi (strain ATCC 27377 / DSM 6068 / ICPB 4128)</name>
    <name type="common">Pirella staleyi</name>
    <dbReference type="NCBI Taxonomy" id="530564"/>
    <lineage>
        <taxon>Bacteria</taxon>
        <taxon>Pseudomonadati</taxon>
        <taxon>Planctomycetota</taxon>
        <taxon>Planctomycetia</taxon>
        <taxon>Pirellulales</taxon>
        <taxon>Pirellulaceae</taxon>
        <taxon>Pirellula</taxon>
    </lineage>
</organism>
<dbReference type="STRING" id="530564.Psta_4613"/>
<keyword evidence="3" id="KW-1185">Reference proteome</keyword>
<sequence length="118" mass="12448">MYERHRADAALGGESRASIAVTVAWMTFFLTTVATTLLGVANWAIAAGSTFQPNQPTPLQVLPGLFLGTATLTGLGVLGLIPLVYRTRKIPPPRSITIAAIVAGTLPLAIFTTFLLVK</sequence>
<evidence type="ECO:0000313" key="2">
    <source>
        <dbReference type="EMBL" id="ADB19255.1"/>
    </source>
</evidence>
<accession>D2R752</accession>
<proteinExistence type="predicted"/>
<dbReference type="Proteomes" id="UP000001887">
    <property type="component" value="Chromosome"/>
</dbReference>
<gene>
    <name evidence="2" type="ordered locus">Psta_4613</name>
</gene>
<feature type="transmembrane region" description="Helical" evidence="1">
    <location>
        <begin position="97"/>
        <end position="117"/>
    </location>
</feature>
<name>D2R752_PIRSD</name>
<feature type="transmembrane region" description="Helical" evidence="1">
    <location>
        <begin position="65"/>
        <end position="85"/>
    </location>
</feature>